<feature type="domain" description="Maltokinase N-terminal cap" evidence="5">
    <location>
        <begin position="20"/>
        <end position="102"/>
    </location>
</feature>
<dbReference type="GO" id="GO:0016301">
    <property type="term" value="F:kinase activity"/>
    <property type="evidence" value="ECO:0007669"/>
    <property type="project" value="UniProtKB-KW"/>
</dbReference>
<evidence type="ECO:0000259" key="5">
    <source>
        <dbReference type="Pfam" id="PF18085"/>
    </source>
</evidence>
<accession>A0A371PB66</accession>
<dbReference type="RefSeq" id="WP_119703275.1">
    <property type="nucleotide sequence ID" value="NZ_JBHSOI010000001.1"/>
</dbReference>
<protein>
    <recommendedName>
        <fullName evidence="5">Maltokinase N-terminal cap domain-containing protein</fullName>
    </recommendedName>
</protein>
<organism evidence="6 7">
    <name type="scientific">Aeromicrobium endophyticum</name>
    <dbReference type="NCBI Taxonomy" id="2292704"/>
    <lineage>
        <taxon>Bacteria</taxon>
        <taxon>Bacillati</taxon>
        <taxon>Actinomycetota</taxon>
        <taxon>Actinomycetes</taxon>
        <taxon>Propionibacteriales</taxon>
        <taxon>Nocardioidaceae</taxon>
        <taxon>Aeromicrobium</taxon>
    </lineage>
</organism>
<keyword evidence="2" id="KW-0547">Nucleotide-binding</keyword>
<dbReference type="AlphaFoldDB" id="A0A371PB66"/>
<dbReference type="InterPro" id="IPR040999">
    <property type="entry name" value="Mak_N_cap"/>
</dbReference>
<evidence type="ECO:0000313" key="6">
    <source>
        <dbReference type="EMBL" id="REK73161.1"/>
    </source>
</evidence>
<dbReference type="Pfam" id="PF18085">
    <property type="entry name" value="Mak_N_cap"/>
    <property type="match status" value="1"/>
</dbReference>
<keyword evidence="4" id="KW-0067">ATP-binding</keyword>
<keyword evidence="7" id="KW-1185">Reference proteome</keyword>
<dbReference type="NCBIfam" id="NF047744">
    <property type="entry name" value="CG0192_rel"/>
    <property type="match status" value="1"/>
</dbReference>
<dbReference type="OrthoDB" id="3787729at2"/>
<evidence type="ECO:0000256" key="3">
    <source>
        <dbReference type="ARBA" id="ARBA00022777"/>
    </source>
</evidence>
<dbReference type="Proteomes" id="UP000265581">
    <property type="component" value="Unassembled WGS sequence"/>
</dbReference>
<dbReference type="EMBL" id="QUBR01000001">
    <property type="protein sequence ID" value="REK73161.1"/>
    <property type="molecule type" value="Genomic_DNA"/>
</dbReference>
<reference evidence="6 7" key="1">
    <citation type="submission" date="2018-08" db="EMBL/GenBank/DDBJ databases">
        <title>Aeromicrobium sp. M2KJ-4, whole genome shotgun sequence.</title>
        <authorList>
            <person name="Tuo L."/>
        </authorList>
    </citation>
    <scope>NUCLEOTIDE SEQUENCE [LARGE SCALE GENOMIC DNA]</scope>
    <source>
        <strain evidence="6 7">M2KJ-4</strain>
    </source>
</reference>
<evidence type="ECO:0000256" key="2">
    <source>
        <dbReference type="ARBA" id="ARBA00022741"/>
    </source>
</evidence>
<name>A0A371PB66_9ACTN</name>
<proteinExistence type="predicted"/>
<gene>
    <name evidence="6" type="ORF">DX116_06185</name>
</gene>
<keyword evidence="3" id="KW-0418">Kinase</keyword>
<evidence type="ECO:0000256" key="1">
    <source>
        <dbReference type="ARBA" id="ARBA00022679"/>
    </source>
</evidence>
<sequence>MALLHAAEIRPSKIELIRGWAPDQPWFVGDDLGLEQVAAYRFDDPDGEVGIETILVRSGDGPVLQIPLTYRGAPLAGADEWLITTMEHTVLGDRWVYDACGDPVYAAALATTILGGGSEAALERDTDGERAPVEPSMRVIGSGSSTDVGSVGLVDVRDLDGSTLVVTSVAELEVLRVVGDSWSMGGETLTGTWDGRDGSVLLAAAR</sequence>
<evidence type="ECO:0000313" key="7">
    <source>
        <dbReference type="Proteomes" id="UP000265581"/>
    </source>
</evidence>
<evidence type="ECO:0000256" key="4">
    <source>
        <dbReference type="ARBA" id="ARBA00022840"/>
    </source>
</evidence>
<comment type="caution">
    <text evidence="6">The sequence shown here is derived from an EMBL/GenBank/DDBJ whole genome shotgun (WGS) entry which is preliminary data.</text>
</comment>
<dbReference type="GO" id="GO:0005524">
    <property type="term" value="F:ATP binding"/>
    <property type="evidence" value="ECO:0007669"/>
    <property type="project" value="UniProtKB-KW"/>
</dbReference>
<keyword evidence="1" id="KW-0808">Transferase</keyword>